<evidence type="ECO:0000256" key="1">
    <source>
        <dbReference type="SAM" id="Phobius"/>
    </source>
</evidence>
<feature type="transmembrane region" description="Helical" evidence="1">
    <location>
        <begin position="45"/>
        <end position="63"/>
    </location>
</feature>
<name>E5Y7E5_BILW3</name>
<dbReference type="STRING" id="563192.HMPREF0179_02110"/>
<keyword evidence="1" id="KW-1133">Transmembrane helix</keyword>
<accession>E5Y7E5</accession>
<evidence type="ECO:0000313" key="2">
    <source>
        <dbReference type="EMBL" id="EFV44045.2"/>
    </source>
</evidence>
<reference evidence="2 3" key="2">
    <citation type="submission" date="2013-04" db="EMBL/GenBank/DDBJ databases">
        <title>The Genome Sequence of Bilophila wadsworthia 3_1_6.</title>
        <authorList>
            <consortium name="The Broad Institute Genomics Platform"/>
            <person name="Earl A."/>
            <person name="Ward D."/>
            <person name="Feldgarden M."/>
            <person name="Gevers D."/>
            <person name="Sibley C."/>
            <person name="Strauss J."/>
            <person name="Allen-Vercoe E."/>
            <person name="Walker B."/>
            <person name="Young S."/>
            <person name="Zeng Q."/>
            <person name="Gargeya S."/>
            <person name="Fitzgerald M."/>
            <person name="Haas B."/>
            <person name="Abouelleil A."/>
            <person name="Allen A.W."/>
            <person name="Alvarado L."/>
            <person name="Arachchi H.M."/>
            <person name="Berlin A.M."/>
            <person name="Chapman S.B."/>
            <person name="Gainer-Dewar J."/>
            <person name="Goldberg J."/>
            <person name="Griggs A."/>
            <person name="Gujja S."/>
            <person name="Hansen M."/>
            <person name="Howarth C."/>
            <person name="Imamovic A."/>
            <person name="Ireland A."/>
            <person name="Larimer J."/>
            <person name="McCowan C."/>
            <person name="Murphy C."/>
            <person name="Pearson M."/>
            <person name="Poon T.W."/>
            <person name="Priest M."/>
            <person name="Roberts A."/>
            <person name="Saif S."/>
            <person name="Shea T."/>
            <person name="Sisk P."/>
            <person name="Sykes S."/>
            <person name="Wortman J."/>
            <person name="Nusbaum C."/>
            <person name="Birren B."/>
        </authorList>
    </citation>
    <scope>NUCLEOTIDE SEQUENCE [LARGE SCALE GENOMIC DNA]</scope>
    <source>
        <strain evidence="2 3">3_1_6</strain>
    </source>
</reference>
<sequence length="143" mass="15747">MGFSIRSELASYARLKRRCYFLFVISYGGLLAGLTYAAMTHQSPPLWIGLIPGAALSVPLLLLPTQSWLPCLFHVLLGVVFAPIICARREADLSLIEAVELGAVAGLALIYPFYILCSTLEKEGTLKKYAPDQRRKGSQETEE</sequence>
<gene>
    <name evidence="2" type="ORF">HMPREF0179_02110</name>
</gene>
<dbReference type="AlphaFoldDB" id="E5Y7E5"/>
<comment type="caution">
    <text evidence="2">The sequence shown here is derived from an EMBL/GenBank/DDBJ whole genome shotgun (WGS) entry which is preliminary data.</text>
</comment>
<dbReference type="GeneID" id="78085251"/>
<dbReference type="EMBL" id="ADCP02000001">
    <property type="protein sequence ID" value="EFV44045.2"/>
    <property type="molecule type" value="Genomic_DNA"/>
</dbReference>
<dbReference type="Proteomes" id="UP000006034">
    <property type="component" value="Unassembled WGS sequence"/>
</dbReference>
<protein>
    <submittedName>
        <fullName evidence="2">Uncharacterized protein</fullName>
    </submittedName>
</protein>
<keyword evidence="3" id="KW-1185">Reference proteome</keyword>
<dbReference type="HOGENOM" id="CLU_1802347_0_0_7"/>
<keyword evidence="1" id="KW-0472">Membrane</keyword>
<feature type="transmembrane region" description="Helical" evidence="1">
    <location>
        <begin position="98"/>
        <end position="117"/>
    </location>
</feature>
<proteinExistence type="predicted"/>
<feature type="transmembrane region" description="Helical" evidence="1">
    <location>
        <begin position="20"/>
        <end position="39"/>
    </location>
</feature>
<reference evidence="2 3" key="1">
    <citation type="submission" date="2010-10" db="EMBL/GenBank/DDBJ databases">
        <authorList>
            <consortium name="The Broad Institute Genome Sequencing Platform"/>
            <person name="Ward D."/>
            <person name="Earl A."/>
            <person name="Feldgarden M."/>
            <person name="Young S.K."/>
            <person name="Gargeya S."/>
            <person name="Zeng Q."/>
            <person name="Alvarado L."/>
            <person name="Berlin A."/>
            <person name="Bochicchio J."/>
            <person name="Chapman S.B."/>
            <person name="Chen Z."/>
            <person name="Freedman E."/>
            <person name="Gellesch M."/>
            <person name="Goldberg J."/>
            <person name="Griggs A."/>
            <person name="Gujja S."/>
            <person name="Heilman E."/>
            <person name="Heiman D."/>
            <person name="Howarth C."/>
            <person name="Mehta T."/>
            <person name="Neiman D."/>
            <person name="Pearson M."/>
            <person name="Roberts A."/>
            <person name="Saif S."/>
            <person name="Shea T."/>
            <person name="Shenoy N."/>
            <person name="Sisk P."/>
            <person name="Stolte C."/>
            <person name="Sykes S."/>
            <person name="White J."/>
            <person name="Yandava C."/>
            <person name="Allen-Vercoe E."/>
            <person name="Sibley C."/>
            <person name="Ambrose C.E."/>
            <person name="Strauss J."/>
            <person name="Daigneault M."/>
            <person name="Haas B."/>
            <person name="Nusbaum C."/>
            <person name="Birren B."/>
        </authorList>
    </citation>
    <scope>NUCLEOTIDE SEQUENCE [LARGE SCALE GENOMIC DNA]</scope>
    <source>
        <strain evidence="2 3">3_1_6</strain>
    </source>
</reference>
<feature type="transmembrane region" description="Helical" evidence="1">
    <location>
        <begin position="68"/>
        <end position="86"/>
    </location>
</feature>
<dbReference type="RefSeq" id="WP_016360616.1">
    <property type="nucleotide sequence ID" value="NZ_KE150238.1"/>
</dbReference>
<organism evidence="2 3">
    <name type="scientific">Bilophila wadsworthia (strain 3_1_6)</name>
    <dbReference type="NCBI Taxonomy" id="563192"/>
    <lineage>
        <taxon>Bacteria</taxon>
        <taxon>Pseudomonadati</taxon>
        <taxon>Thermodesulfobacteriota</taxon>
        <taxon>Desulfovibrionia</taxon>
        <taxon>Desulfovibrionales</taxon>
        <taxon>Desulfovibrionaceae</taxon>
        <taxon>Bilophila</taxon>
    </lineage>
</organism>
<keyword evidence="1" id="KW-0812">Transmembrane</keyword>
<evidence type="ECO:0000313" key="3">
    <source>
        <dbReference type="Proteomes" id="UP000006034"/>
    </source>
</evidence>